<gene>
    <name evidence="7" type="primary">106086561</name>
</gene>
<dbReference type="CDD" id="cd18808">
    <property type="entry name" value="SF1_C_Upf1"/>
    <property type="match status" value="1"/>
</dbReference>
<dbReference type="InterPro" id="IPR041679">
    <property type="entry name" value="DNA2/NAM7-like_C"/>
</dbReference>
<evidence type="ECO:0000259" key="6">
    <source>
        <dbReference type="PROSITE" id="PS50006"/>
    </source>
</evidence>
<feature type="region of interest" description="Disordered" evidence="5">
    <location>
        <begin position="181"/>
        <end position="201"/>
    </location>
</feature>
<sequence length="1812" mass="205524">MSCQRYSSWVLQRQSIGECHRLRVGVSSVGRHSSSLIRILDSHYVSRHHAEIEVSLDDQSVTIKDLNSVNGVFVNNVLHKSSTITLSSEDTIGIGVSTNCNEEEDELTLPIYNLKYMPITRAKNNANTAQRAVKRESDNIPSTSRAAPSASAKPNIEQPILIISDDEDEIDGLNFKVKKQEENKGNEPNANEKQQNLNPNSLELPQIVIKKEKIPCEKEQPKAIGQKNKPIDKNKEIPNVNLVTELTLAGTSKHSNETFKDKQLNENALPIDRANQTISENKPPSRLEKDKEQSIHIPIISEIKQELIRSVSADVKDIFGDLDDDEKDKLKEINPLVYNDLSGKPLLLPTSSATNLLAHGEFITLLSDEEEEEEEELGIFIPNSPQKHADKKAAVPTTEIAKSPNIFNTSLNDSIEDTSKALEVLKNHLNETKSKEQSIANDNIDLDDYTSYEPHSEDEDEFMFSQVLLNDMKAELQDDFKKDLDDDSNDAAHPDNDAAELPIQIKQEPDWEKNSSLLSELDNTSWVISDEEDYDKELETKVSDWSSKIFSQSYNNMSQIYDLDTNITDDEDDGEDDVLEDIGRLEDDIDAITDLYNSINEENEQGQKEEDKEKEGSKIIPEVEAKRVLDKQENESLKSEQQQTDSTVRTMDEREKSPELVATKLDAESPLIRPRLKSFTKCKPVLSSSEDEFENDNREPQKPHRQAEQQPETNNVTPTPLKAVDAEKPPAIRTIPQIISPPSLPKHKGKLRGVSAEPSSPSTTKHKNVPLLTKKLHNIREQIWAEETHKSLKRKWTEKPSIGKKRDKERMKVMKECRKDKLKQLAEKPISSSKDSLKRKSSSSSSSSGETNAKKAKVKVTVNNRGAFLTENQPKAPVPVTATKAKIHETTAFKIPKVIANHKCDETIKEGLKRSNSIDEIKKREPLKRGASLDGGLTTFSQEISKADQILFKKTETKCTNQPNKRTTMLHADGPSAVCKEAVAARALRTTNKITFASMERNITESERNKNKLNTMCNKRCNKPIENPPSILSSPVRGHSKKKTVRFNDTPIIHYIERVYGARKVAGKDILPLTTHKDRRHMIRRTYPIIDNTDKIITQILCWSDEWLVKRNAAVDAAGDIVYPMPTHFSSFEHYKSIMFPLMKLEFASLLERQYNQTSHIKKYKVSLEYVTTNLDRLMLVTKFNYQNRKEMDSAKYDLVILESKQINTDMFAYLTSTRKAAGSCNTMVFEIVPKNITKEFFCGIHELTVRPVIDNVRVEFGAFNAVYQLEATPLFKKILNPVELLQCRHPAKKKVIYRGFNQLNERQHQVLLNTYSRIIDESSPNVSLIQGPPGTGKSCVITNLALQTMYGDEVRCMDKKILVCAQSNAAVDVIAEKLFDISMRMRPERRFRLIRYGLQEKINPFLHPVTLPHIIQQEQIKKLKATNPEISMENKENLKNQMLQLEAQIADLSKRNIKGTVEEDMLLEKQRQLQLMRNISNQFTRPEDERSIATWFLSNANIVCATLSSCVKLSQFVNYFDICIIDEATQCTEPWTLLPLKFGINSLVLVGDTQQLPATILSKKANELGLGKSMFTRIQNCLDTLPSSAHNSVGTITPNYIISGLQTQYRMHPEICKWPNQYFYRNELIHGRITLEFKSPLVPFSVLNLAYTQNEACHNGKITNNLEAEFVAKLLKALDGFIPNKYNSYGVITPYAQHRATLEHAIRSLGLTNIMVNTIESYQGLEKDVIVISNARTNGVGFLANPQRLNVALTRPKKCLILCGNFKNLEIVPAWRCLLQSARERNLYHEISTNCINNIHTNVIDKIRIKK</sequence>
<dbReference type="GO" id="GO:0005524">
    <property type="term" value="F:ATP binding"/>
    <property type="evidence" value="ECO:0007669"/>
    <property type="project" value="UniProtKB-KW"/>
</dbReference>
<dbReference type="KEGG" id="scac:106086561"/>
<dbReference type="Proteomes" id="UP000095300">
    <property type="component" value="Unassembled WGS sequence"/>
</dbReference>
<feature type="region of interest" description="Disordered" evidence="5">
    <location>
        <begin position="598"/>
        <end position="767"/>
    </location>
</feature>
<reference evidence="7" key="1">
    <citation type="submission" date="2020-05" db="UniProtKB">
        <authorList>
            <consortium name="EnsemblMetazoa"/>
        </authorList>
    </citation>
    <scope>IDENTIFICATION</scope>
    <source>
        <strain evidence="7">USDA</strain>
    </source>
</reference>
<dbReference type="SUPFAM" id="SSF52540">
    <property type="entry name" value="P-loop containing nucleoside triphosphate hydrolases"/>
    <property type="match status" value="1"/>
</dbReference>
<dbReference type="GO" id="GO:0005694">
    <property type="term" value="C:chromosome"/>
    <property type="evidence" value="ECO:0007669"/>
    <property type="project" value="UniProtKB-ARBA"/>
</dbReference>
<dbReference type="InterPro" id="IPR027417">
    <property type="entry name" value="P-loop_NTPase"/>
</dbReference>
<dbReference type="InterPro" id="IPR008984">
    <property type="entry name" value="SMAD_FHA_dom_sf"/>
</dbReference>
<dbReference type="GO" id="GO:0004386">
    <property type="term" value="F:helicase activity"/>
    <property type="evidence" value="ECO:0007669"/>
    <property type="project" value="UniProtKB-KW"/>
</dbReference>
<dbReference type="Gene3D" id="2.60.200.20">
    <property type="match status" value="1"/>
</dbReference>
<dbReference type="EnsemblMetazoa" id="SCAU016493-RA">
    <property type="protein sequence ID" value="SCAU016493-PA"/>
    <property type="gene ID" value="SCAU016493"/>
</dbReference>
<dbReference type="Gene3D" id="3.40.50.300">
    <property type="entry name" value="P-loop containing nucleotide triphosphate hydrolases"/>
    <property type="match status" value="2"/>
</dbReference>
<keyword evidence="1" id="KW-0547">Nucleotide-binding</keyword>
<dbReference type="PANTHER" id="PTHR10887">
    <property type="entry name" value="DNA2/NAM7 HELICASE FAMILY"/>
    <property type="match status" value="1"/>
</dbReference>
<evidence type="ECO:0000256" key="1">
    <source>
        <dbReference type="ARBA" id="ARBA00022741"/>
    </source>
</evidence>
<dbReference type="GO" id="GO:0001147">
    <property type="term" value="F:transcription termination site sequence-specific DNA binding"/>
    <property type="evidence" value="ECO:0007669"/>
    <property type="project" value="TreeGrafter"/>
</dbReference>
<dbReference type="OrthoDB" id="2285229at2759"/>
<dbReference type="SMART" id="SM00240">
    <property type="entry name" value="FHA"/>
    <property type="match status" value="1"/>
</dbReference>
<feature type="compositionally biased region" description="Basic and acidic residues" evidence="5">
    <location>
        <begin position="804"/>
        <end position="826"/>
    </location>
</feature>
<feature type="compositionally biased region" description="Polar residues" evidence="5">
    <location>
        <begin position="186"/>
        <end position="201"/>
    </location>
</feature>
<evidence type="ECO:0000313" key="8">
    <source>
        <dbReference type="Proteomes" id="UP000095300"/>
    </source>
</evidence>
<dbReference type="CDD" id="cd00060">
    <property type="entry name" value="FHA"/>
    <property type="match status" value="1"/>
</dbReference>
<dbReference type="Pfam" id="PF13086">
    <property type="entry name" value="AAA_11"/>
    <property type="match status" value="1"/>
</dbReference>
<evidence type="ECO:0000256" key="4">
    <source>
        <dbReference type="ARBA" id="ARBA00022840"/>
    </source>
</evidence>
<dbReference type="Pfam" id="PF13087">
    <property type="entry name" value="AAA_12"/>
    <property type="match status" value="1"/>
</dbReference>
<feature type="compositionally biased region" description="Basic and acidic residues" evidence="5">
    <location>
        <begin position="605"/>
        <end position="638"/>
    </location>
</feature>
<dbReference type="GO" id="GO:0006369">
    <property type="term" value="P:termination of RNA polymerase II transcription"/>
    <property type="evidence" value="ECO:0007669"/>
    <property type="project" value="TreeGrafter"/>
</dbReference>
<dbReference type="STRING" id="35570.A0A1I8QES9"/>
<dbReference type="InterPro" id="IPR000253">
    <property type="entry name" value="FHA_dom"/>
</dbReference>
<feature type="compositionally biased region" description="Low complexity" evidence="5">
    <location>
        <begin position="141"/>
        <end position="154"/>
    </location>
</feature>
<dbReference type="Pfam" id="PF00498">
    <property type="entry name" value="FHA"/>
    <property type="match status" value="1"/>
</dbReference>
<dbReference type="InterPro" id="IPR045055">
    <property type="entry name" value="DNA2/NAM7-like"/>
</dbReference>
<accession>A0A1I8QES9</accession>
<proteinExistence type="predicted"/>
<evidence type="ECO:0000256" key="3">
    <source>
        <dbReference type="ARBA" id="ARBA00022806"/>
    </source>
</evidence>
<dbReference type="SUPFAM" id="SSF49879">
    <property type="entry name" value="SMAD/FHA domain"/>
    <property type="match status" value="1"/>
</dbReference>
<dbReference type="PROSITE" id="PS50006">
    <property type="entry name" value="FHA_DOMAIN"/>
    <property type="match status" value="1"/>
</dbReference>
<keyword evidence="3" id="KW-0347">Helicase</keyword>
<dbReference type="PANTHER" id="PTHR10887:SF495">
    <property type="entry name" value="HELICASE SENATAXIN ISOFORM X1-RELATED"/>
    <property type="match status" value="1"/>
</dbReference>
<feature type="compositionally biased region" description="Polar residues" evidence="5">
    <location>
        <begin position="639"/>
        <end position="649"/>
    </location>
</feature>
<feature type="compositionally biased region" description="Basic and acidic residues" evidence="5">
    <location>
        <begin position="695"/>
        <end position="707"/>
    </location>
</feature>
<organism evidence="7 8">
    <name type="scientific">Stomoxys calcitrans</name>
    <name type="common">Stable fly</name>
    <name type="synonym">Conops calcitrans</name>
    <dbReference type="NCBI Taxonomy" id="35570"/>
    <lineage>
        <taxon>Eukaryota</taxon>
        <taxon>Metazoa</taxon>
        <taxon>Ecdysozoa</taxon>
        <taxon>Arthropoda</taxon>
        <taxon>Hexapoda</taxon>
        <taxon>Insecta</taxon>
        <taxon>Pterygota</taxon>
        <taxon>Neoptera</taxon>
        <taxon>Endopterygota</taxon>
        <taxon>Diptera</taxon>
        <taxon>Brachycera</taxon>
        <taxon>Muscomorpha</taxon>
        <taxon>Muscoidea</taxon>
        <taxon>Muscidae</taxon>
        <taxon>Stomoxys</taxon>
    </lineage>
</organism>
<feature type="region of interest" description="Disordered" evidence="5">
    <location>
        <begin position="790"/>
        <end position="858"/>
    </location>
</feature>
<name>A0A1I8QES9_STOCA</name>
<dbReference type="GO" id="GO:0016604">
    <property type="term" value="C:nuclear body"/>
    <property type="evidence" value="ECO:0007669"/>
    <property type="project" value="TreeGrafter"/>
</dbReference>
<dbReference type="VEuPathDB" id="VectorBase:SCAU016493"/>
<dbReference type="FunFam" id="3.40.50.300:FF:000326">
    <property type="entry name" value="P-loop containing nucleoside triphosphate hydrolase"/>
    <property type="match status" value="1"/>
</dbReference>
<keyword evidence="2" id="KW-0378">Hydrolase</keyword>
<keyword evidence="8" id="KW-1185">Reference proteome</keyword>
<keyword evidence="4" id="KW-0067">ATP-binding</keyword>
<feature type="compositionally biased region" description="Polar residues" evidence="5">
    <location>
        <begin position="708"/>
        <end position="718"/>
    </location>
</feature>
<protein>
    <recommendedName>
        <fullName evidence="6">FHA domain-containing protein</fullName>
    </recommendedName>
</protein>
<evidence type="ECO:0000256" key="5">
    <source>
        <dbReference type="SAM" id="MobiDB-lite"/>
    </source>
</evidence>
<feature type="domain" description="FHA" evidence="6">
    <location>
        <begin position="27"/>
        <end position="79"/>
    </location>
</feature>
<evidence type="ECO:0000256" key="2">
    <source>
        <dbReference type="ARBA" id="ARBA00022801"/>
    </source>
</evidence>
<dbReference type="InterPro" id="IPR041677">
    <property type="entry name" value="DNA2/NAM7_AAA_11"/>
</dbReference>
<feature type="region of interest" description="Disordered" evidence="5">
    <location>
        <begin position="128"/>
        <end position="163"/>
    </location>
</feature>
<dbReference type="InterPro" id="IPR047187">
    <property type="entry name" value="SF1_C_Upf1"/>
</dbReference>
<evidence type="ECO:0000313" key="7">
    <source>
        <dbReference type="EnsemblMetazoa" id="SCAU016493-PA"/>
    </source>
</evidence>
<dbReference type="GO" id="GO:0016787">
    <property type="term" value="F:hydrolase activity"/>
    <property type="evidence" value="ECO:0007669"/>
    <property type="project" value="UniProtKB-KW"/>
</dbReference>